<protein>
    <recommendedName>
        <fullName evidence="1">Reverse transcriptase domain-containing protein</fullName>
    </recommendedName>
</protein>
<gene>
    <name evidence="2" type="ORF">Sangu_1191400</name>
</gene>
<dbReference type="EMBL" id="JACGWK010000007">
    <property type="protein sequence ID" value="KAL0343040.1"/>
    <property type="molecule type" value="Genomic_DNA"/>
</dbReference>
<evidence type="ECO:0000259" key="1">
    <source>
        <dbReference type="PROSITE" id="PS50878"/>
    </source>
</evidence>
<dbReference type="Pfam" id="PF00078">
    <property type="entry name" value="RVT_1"/>
    <property type="match status" value="1"/>
</dbReference>
<organism evidence="2">
    <name type="scientific">Sesamum angustifolium</name>
    <dbReference type="NCBI Taxonomy" id="2727405"/>
    <lineage>
        <taxon>Eukaryota</taxon>
        <taxon>Viridiplantae</taxon>
        <taxon>Streptophyta</taxon>
        <taxon>Embryophyta</taxon>
        <taxon>Tracheophyta</taxon>
        <taxon>Spermatophyta</taxon>
        <taxon>Magnoliopsida</taxon>
        <taxon>eudicotyledons</taxon>
        <taxon>Gunneridae</taxon>
        <taxon>Pentapetalae</taxon>
        <taxon>asterids</taxon>
        <taxon>lamiids</taxon>
        <taxon>Lamiales</taxon>
        <taxon>Pedaliaceae</taxon>
        <taxon>Sesamum</taxon>
    </lineage>
</organism>
<proteinExistence type="predicted"/>
<sequence length="112" mass="12774">MLNSRPFMHKMNFAHIVLIPKRDDPEIVAHFRPISLCNTIIKIASKCIGNLLKPILDVVISSSQMTFIPGRLITDNVLVAFEINQFVKNRTRGKDGFFALKLDMSKAYDRVE</sequence>
<comment type="caution">
    <text evidence="2">The sequence shown here is derived from an EMBL/GenBank/DDBJ whole genome shotgun (WGS) entry which is preliminary data.</text>
</comment>
<dbReference type="AlphaFoldDB" id="A0AAW2NHY8"/>
<dbReference type="PROSITE" id="PS50878">
    <property type="entry name" value="RT_POL"/>
    <property type="match status" value="1"/>
</dbReference>
<feature type="domain" description="Reverse transcriptase" evidence="1">
    <location>
        <begin position="1"/>
        <end position="112"/>
    </location>
</feature>
<dbReference type="InterPro" id="IPR000477">
    <property type="entry name" value="RT_dom"/>
</dbReference>
<reference evidence="2" key="1">
    <citation type="submission" date="2020-06" db="EMBL/GenBank/DDBJ databases">
        <authorList>
            <person name="Li T."/>
            <person name="Hu X."/>
            <person name="Zhang T."/>
            <person name="Song X."/>
            <person name="Zhang H."/>
            <person name="Dai N."/>
            <person name="Sheng W."/>
            <person name="Hou X."/>
            <person name="Wei L."/>
        </authorList>
    </citation>
    <scope>NUCLEOTIDE SEQUENCE</scope>
    <source>
        <strain evidence="2">G01</strain>
        <tissue evidence="2">Leaf</tissue>
    </source>
</reference>
<accession>A0AAW2NHY8</accession>
<dbReference type="PANTHER" id="PTHR19446">
    <property type="entry name" value="REVERSE TRANSCRIPTASES"/>
    <property type="match status" value="1"/>
</dbReference>
<evidence type="ECO:0000313" key="2">
    <source>
        <dbReference type="EMBL" id="KAL0343040.1"/>
    </source>
</evidence>
<name>A0AAW2NHY8_9LAMI</name>
<reference evidence="2" key="2">
    <citation type="journal article" date="2024" name="Plant">
        <title>Genomic evolution and insights into agronomic trait innovations of Sesamum species.</title>
        <authorList>
            <person name="Miao H."/>
            <person name="Wang L."/>
            <person name="Qu L."/>
            <person name="Liu H."/>
            <person name="Sun Y."/>
            <person name="Le M."/>
            <person name="Wang Q."/>
            <person name="Wei S."/>
            <person name="Zheng Y."/>
            <person name="Lin W."/>
            <person name="Duan Y."/>
            <person name="Cao H."/>
            <person name="Xiong S."/>
            <person name="Wang X."/>
            <person name="Wei L."/>
            <person name="Li C."/>
            <person name="Ma Q."/>
            <person name="Ju M."/>
            <person name="Zhao R."/>
            <person name="Li G."/>
            <person name="Mu C."/>
            <person name="Tian Q."/>
            <person name="Mei H."/>
            <person name="Zhang T."/>
            <person name="Gao T."/>
            <person name="Zhang H."/>
        </authorList>
    </citation>
    <scope>NUCLEOTIDE SEQUENCE</scope>
    <source>
        <strain evidence="2">G01</strain>
    </source>
</reference>